<evidence type="ECO:0000313" key="1">
    <source>
        <dbReference type="EMBL" id="CAG6691743.1"/>
    </source>
</evidence>
<sequence length="101" mass="11643">MYNYVTEYLSRDLNWWVITFNKSPVTMALFLKTASQLSLPKFALLRCCQLKSSKILHIRLEKMLADLSGQHCKSAYHTGLARGGPGFDSRRSHKICHRGWI</sequence>
<name>A0A8D8XDT5_9HEMI</name>
<dbReference type="AlphaFoldDB" id="A0A8D8XDT5"/>
<reference evidence="1" key="1">
    <citation type="submission" date="2021-05" db="EMBL/GenBank/DDBJ databases">
        <authorList>
            <person name="Alioto T."/>
            <person name="Alioto T."/>
            <person name="Gomez Garrido J."/>
        </authorList>
    </citation>
    <scope>NUCLEOTIDE SEQUENCE</scope>
</reference>
<proteinExistence type="predicted"/>
<dbReference type="EMBL" id="HBUF01304524">
    <property type="protein sequence ID" value="CAG6691743.1"/>
    <property type="molecule type" value="Transcribed_RNA"/>
</dbReference>
<accession>A0A8D8XDT5</accession>
<organism evidence="1">
    <name type="scientific">Cacopsylla melanoneura</name>
    <dbReference type="NCBI Taxonomy" id="428564"/>
    <lineage>
        <taxon>Eukaryota</taxon>
        <taxon>Metazoa</taxon>
        <taxon>Ecdysozoa</taxon>
        <taxon>Arthropoda</taxon>
        <taxon>Hexapoda</taxon>
        <taxon>Insecta</taxon>
        <taxon>Pterygota</taxon>
        <taxon>Neoptera</taxon>
        <taxon>Paraneoptera</taxon>
        <taxon>Hemiptera</taxon>
        <taxon>Sternorrhyncha</taxon>
        <taxon>Psylloidea</taxon>
        <taxon>Psyllidae</taxon>
        <taxon>Psyllinae</taxon>
        <taxon>Cacopsylla</taxon>
    </lineage>
</organism>
<protein>
    <submittedName>
        <fullName evidence="1">Uncharacterized protein</fullName>
    </submittedName>
</protein>